<protein>
    <recommendedName>
        <fullName evidence="4">Outer membrane protein beta-barrel domain-containing protein</fullName>
    </recommendedName>
</protein>
<accession>A0A1T5BD23</accession>
<keyword evidence="1" id="KW-0732">Signal</keyword>
<sequence>MINKLLFSTILAMSIFSFASAQTDSTVRMFKSGMAIYAEFGLLPNNKTMRQQLDRLQIKPFTSFMGSIVLAKRTESERWFSEGRIIIMNSTNYTTDKDSRKAYLNGIGIGTDGGPKIVNNRRWNVLIPIGFDLMLYQLKIKSNQTATIGQVTQNPQSYQPVRLRTGNINFHAGIGADYKMNLLPKWHDQVYLSGKASYHLPVLGRRKWKGEDVTVSDLSSLKLNQIYVQLGLVFFPKKDAKMWKGMGMHR</sequence>
<evidence type="ECO:0008006" key="4">
    <source>
        <dbReference type="Google" id="ProtNLM"/>
    </source>
</evidence>
<feature type="signal peptide" evidence="1">
    <location>
        <begin position="1"/>
        <end position="21"/>
    </location>
</feature>
<dbReference type="OrthoDB" id="935266at2"/>
<name>A0A1T5BD23_9BACT</name>
<evidence type="ECO:0000313" key="3">
    <source>
        <dbReference type="Proteomes" id="UP000190897"/>
    </source>
</evidence>
<proteinExistence type="predicted"/>
<keyword evidence="3" id="KW-1185">Reference proteome</keyword>
<dbReference type="Proteomes" id="UP000190897">
    <property type="component" value="Unassembled WGS sequence"/>
</dbReference>
<reference evidence="3" key="1">
    <citation type="submission" date="2017-02" db="EMBL/GenBank/DDBJ databases">
        <authorList>
            <person name="Varghese N."/>
            <person name="Submissions S."/>
        </authorList>
    </citation>
    <scope>NUCLEOTIDE SEQUENCE [LARGE SCALE GENOMIC DNA]</scope>
    <source>
        <strain evidence="3">DSM 22270</strain>
    </source>
</reference>
<evidence type="ECO:0000313" key="2">
    <source>
        <dbReference type="EMBL" id="SKB44900.1"/>
    </source>
</evidence>
<dbReference type="RefSeq" id="WP_082212849.1">
    <property type="nucleotide sequence ID" value="NZ_FUZA01000001.1"/>
</dbReference>
<feature type="chain" id="PRO_5013024424" description="Outer membrane protein beta-barrel domain-containing protein" evidence="1">
    <location>
        <begin position="22"/>
        <end position="250"/>
    </location>
</feature>
<dbReference type="STRING" id="651661.SAMN05660293_00240"/>
<dbReference type="AlphaFoldDB" id="A0A1T5BD23"/>
<gene>
    <name evidence="2" type="ORF">SAMN05660293_00240</name>
</gene>
<dbReference type="EMBL" id="FUZA01000001">
    <property type="protein sequence ID" value="SKB44900.1"/>
    <property type="molecule type" value="Genomic_DNA"/>
</dbReference>
<evidence type="ECO:0000256" key="1">
    <source>
        <dbReference type="SAM" id="SignalP"/>
    </source>
</evidence>
<organism evidence="2 3">
    <name type="scientific">Dyadobacter psychrophilus</name>
    <dbReference type="NCBI Taxonomy" id="651661"/>
    <lineage>
        <taxon>Bacteria</taxon>
        <taxon>Pseudomonadati</taxon>
        <taxon>Bacteroidota</taxon>
        <taxon>Cytophagia</taxon>
        <taxon>Cytophagales</taxon>
        <taxon>Spirosomataceae</taxon>
        <taxon>Dyadobacter</taxon>
    </lineage>
</organism>